<name>A0A182FE85_ANOAL</name>
<dbReference type="VEuPathDB" id="VectorBase:AALB004826"/>
<dbReference type="EnsemblMetazoa" id="AALB004826-RA">
    <property type="protein sequence ID" value="AALB004826-PA"/>
    <property type="gene ID" value="AALB004826"/>
</dbReference>
<protein>
    <submittedName>
        <fullName evidence="1">Uncharacterized protein</fullName>
    </submittedName>
</protein>
<organism evidence="1 2">
    <name type="scientific">Anopheles albimanus</name>
    <name type="common">New world malaria mosquito</name>
    <dbReference type="NCBI Taxonomy" id="7167"/>
    <lineage>
        <taxon>Eukaryota</taxon>
        <taxon>Metazoa</taxon>
        <taxon>Ecdysozoa</taxon>
        <taxon>Arthropoda</taxon>
        <taxon>Hexapoda</taxon>
        <taxon>Insecta</taxon>
        <taxon>Pterygota</taxon>
        <taxon>Neoptera</taxon>
        <taxon>Endopterygota</taxon>
        <taxon>Diptera</taxon>
        <taxon>Nematocera</taxon>
        <taxon>Culicoidea</taxon>
        <taxon>Culicidae</taxon>
        <taxon>Anophelinae</taxon>
        <taxon>Anopheles</taxon>
    </lineage>
</organism>
<keyword evidence="2" id="KW-1185">Reference proteome</keyword>
<sequence length="134" mass="15164">MTRHVNLAGGEERTTAGSGVVHFRRSAHTEARRDFGSDPLPARALCVRVFAESRCTADVWPHRRRLRGFPNFSSRSIATATSGRVENRGRHFPCVPAFETNCDLERNRLCVYQQQQQLQEQQIQSAPAAVLVRF</sequence>
<evidence type="ECO:0000313" key="2">
    <source>
        <dbReference type="Proteomes" id="UP000069272"/>
    </source>
</evidence>
<dbReference type="AlphaFoldDB" id="A0A182FE85"/>
<dbReference type="Proteomes" id="UP000069272">
    <property type="component" value="Chromosome 3L"/>
</dbReference>
<reference evidence="1" key="2">
    <citation type="submission" date="2022-08" db="UniProtKB">
        <authorList>
            <consortium name="EnsemblMetazoa"/>
        </authorList>
    </citation>
    <scope>IDENTIFICATION</scope>
    <source>
        <strain evidence="1">STECLA/ALBI9_A</strain>
    </source>
</reference>
<accession>A0A182FE85</accession>
<evidence type="ECO:0000313" key="1">
    <source>
        <dbReference type="EnsemblMetazoa" id="AALB004826-PA"/>
    </source>
</evidence>
<proteinExistence type="predicted"/>
<reference evidence="1 2" key="1">
    <citation type="journal article" date="2017" name="G3 (Bethesda)">
        <title>The Physical Genome Mapping of Anopheles albimanus Corrected Scaffold Misassemblies and Identified Interarm Rearrangements in Genus Anopheles.</title>
        <authorList>
            <person name="Artemov G.N."/>
            <person name="Peery A.N."/>
            <person name="Jiang X."/>
            <person name="Tu Z."/>
            <person name="Stegniy V.N."/>
            <person name="Sharakhova M.V."/>
            <person name="Sharakhov I.V."/>
        </authorList>
    </citation>
    <scope>NUCLEOTIDE SEQUENCE [LARGE SCALE GENOMIC DNA]</scope>
    <source>
        <strain evidence="1 2">ALBI9_A</strain>
    </source>
</reference>